<feature type="transmembrane region" description="Helical" evidence="1">
    <location>
        <begin position="25"/>
        <end position="44"/>
    </location>
</feature>
<accession>A0A2N4UBV8</accession>
<evidence type="ECO:0000313" key="2">
    <source>
        <dbReference type="EMBL" id="PLC52510.1"/>
    </source>
</evidence>
<keyword evidence="3" id="KW-1185">Reference proteome</keyword>
<feature type="transmembrane region" description="Helical" evidence="1">
    <location>
        <begin position="56"/>
        <end position="76"/>
    </location>
</feature>
<feature type="transmembrane region" description="Helical" evidence="1">
    <location>
        <begin position="96"/>
        <end position="129"/>
    </location>
</feature>
<gene>
    <name evidence="2" type="ORF">CR155_17090</name>
</gene>
<keyword evidence="1" id="KW-0472">Membrane</keyword>
<comment type="caution">
    <text evidence="2">The sequence shown here is derived from an EMBL/GenBank/DDBJ whole genome shotgun (WGS) entry which is preliminary data.</text>
</comment>
<name>A0A2N4UBV8_9BURK</name>
<keyword evidence="1" id="KW-0812">Transmembrane</keyword>
<evidence type="ECO:0000256" key="1">
    <source>
        <dbReference type="SAM" id="Phobius"/>
    </source>
</evidence>
<dbReference type="OrthoDB" id="8685566at2"/>
<proteinExistence type="predicted"/>
<organism evidence="2 3">
    <name type="scientific">Pollutimonas nitritireducens</name>
    <dbReference type="NCBI Taxonomy" id="2045209"/>
    <lineage>
        <taxon>Bacteria</taxon>
        <taxon>Pseudomonadati</taxon>
        <taxon>Pseudomonadota</taxon>
        <taxon>Betaproteobacteria</taxon>
        <taxon>Burkholderiales</taxon>
        <taxon>Alcaligenaceae</taxon>
        <taxon>Pollutimonas</taxon>
    </lineage>
</organism>
<dbReference type="RefSeq" id="WP_102071246.1">
    <property type="nucleotide sequence ID" value="NZ_PDNV01000012.1"/>
</dbReference>
<dbReference type="EMBL" id="PDNV01000012">
    <property type="protein sequence ID" value="PLC52510.1"/>
    <property type="molecule type" value="Genomic_DNA"/>
</dbReference>
<dbReference type="Proteomes" id="UP000234328">
    <property type="component" value="Unassembled WGS sequence"/>
</dbReference>
<evidence type="ECO:0008006" key="4">
    <source>
        <dbReference type="Google" id="ProtNLM"/>
    </source>
</evidence>
<reference evidence="2 3" key="1">
    <citation type="submission" date="2017-10" db="EMBL/GenBank/DDBJ databases">
        <title>Two draft genome sequences of Pusillimonas sp. strains isolated from a nitrate- and radionuclide-contaminated groundwater in Russia.</title>
        <authorList>
            <person name="Grouzdev D.S."/>
            <person name="Tourova T.P."/>
            <person name="Goeva M.A."/>
            <person name="Babich T.L."/>
            <person name="Sokolova D.S."/>
            <person name="Abdullin R."/>
            <person name="Poltaraus A.B."/>
            <person name="Toshchakov S.V."/>
            <person name="Nazina T.N."/>
        </authorList>
    </citation>
    <scope>NUCLEOTIDE SEQUENCE [LARGE SCALE GENOMIC DNA]</scope>
    <source>
        <strain evidence="2 3">JR1/69-2-13</strain>
    </source>
</reference>
<evidence type="ECO:0000313" key="3">
    <source>
        <dbReference type="Proteomes" id="UP000234328"/>
    </source>
</evidence>
<protein>
    <recommendedName>
        <fullName evidence="4">Transmembrane protein</fullName>
    </recommendedName>
</protein>
<dbReference type="AlphaFoldDB" id="A0A2N4UBV8"/>
<keyword evidence="1" id="KW-1133">Transmembrane helix</keyword>
<sequence length="167" mass="18074">MNSTSNDRPPTVSALTSSLALGFKFLAWINGLGVVAMLFFGLGVIEINLAPQWLRLPLGAFLGGLVLSALGLLWTYPAQASLINQSITGRVRRSHWIPLSCTMIAYTLSLLAFVAGCWITLGVGHLAYLNAEQTLSMQDEYGEPLDQSAGEADVHTSTSNRAIRFIY</sequence>